<keyword evidence="1" id="KW-0804">Transcription</keyword>
<keyword evidence="1" id="KW-0963">Cytoplasm</keyword>
<dbReference type="NCBIfam" id="NF045678">
    <property type="entry name" value="TransRegIrrA"/>
    <property type="match status" value="1"/>
</dbReference>
<dbReference type="RefSeq" id="WP_335421811.1">
    <property type="nucleotide sequence ID" value="NZ_JBALHR010000004.1"/>
</dbReference>
<proteinExistence type="inferred from homology"/>
<dbReference type="InterPro" id="IPR036390">
    <property type="entry name" value="WH_DNA-bd_sf"/>
</dbReference>
<evidence type="ECO:0000313" key="2">
    <source>
        <dbReference type="EMBL" id="MEH7828134.1"/>
    </source>
</evidence>
<dbReference type="NCBIfam" id="NF045677">
    <property type="entry name" value="FeRespRegIrr"/>
    <property type="match status" value="1"/>
</dbReference>
<keyword evidence="1" id="KW-0408">Iron</keyword>
<keyword evidence="1" id="KW-0805">Transcription regulation</keyword>
<sequence length="143" mass="15775">MTEASEDLTHSRATEWLARGGLRPTRQRLALASLLVGDGEDRHVTAESLFAASVKGDEKVSLATVYNTLRAFCDAGLMQEVVVDGSKSYFDTRMGDHPHFYWEDAASLTDAPAEELDISRLPTPPEGMEIARVDVVIRLRKKA</sequence>
<evidence type="ECO:0000313" key="3">
    <source>
        <dbReference type="Proteomes" id="UP001431963"/>
    </source>
</evidence>
<comment type="subunit">
    <text evidence="1">Homodimer.</text>
</comment>
<evidence type="ECO:0000256" key="1">
    <source>
        <dbReference type="RuleBase" id="RU364037"/>
    </source>
</evidence>
<dbReference type="PANTHER" id="PTHR33202:SF7">
    <property type="entry name" value="FERRIC UPTAKE REGULATION PROTEIN"/>
    <property type="match status" value="1"/>
</dbReference>
<dbReference type="SUPFAM" id="SSF46785">
    <property type="entry name" value="Winged helix' DNA-binding domain"/>
    <property type="match status" value="1"/>
</dbReference>
<dbReference type="CDD" id="cd07153">
    <property type="entry name" value="Fur_like"/>
    <property type="match status" value="1"/>
</dbReference>
<organism evidence="2 3">
    <name type="scientific">Gemmobacter denitrificans</name>
    <dbReference type="NCBI Taxonomy" id="3123040"/>
    <lineage>
        <taxon>Bacteria</taxon>
        <taxon>Pseudomonadati</taxon>
        <taxon>Pseudomonadota</taxon>
        <taxon>Alphaproteobacteria</taxon>
        <taxon>Rhodobacterales</taxon>
        <taxon>Paracoccaceae</taxon>
        <taxon>Gemmobacter</taxon>
    </lineage>
</organism>
<comment type="similarity">
    <text evidence="1">Belongs to the Fur family.</text>
</comment>
<reference evidence="2" key="1">
    <citation type="submission" date="2024-02" db="EMBL/GenBank/DDBJ databases">
        <title>Genome sequences of strain Gemmobacter sp. JM10B15.</title>
        <authorList>
            <person name="Zhang M."/>
        </authorList>
    </citation>
    <scope>NUCLEOTIDE SEQUENCE</scope>
    <source>
        <strain evidence="2">JM10B15</strain>
    </source>
</reference>
<dbReference type="PANTHER" id="PTHR33202">
    <property type="entry name" value="ZINC UPTAKE REGULATION PROTEIN"/>
    <property type="match status" value="1"/>
</dbReference>
<gene>
    <name evidence="2" type="primary">irrA</name>
    <name evidence="1" type="synonym">fur</name>
    <name evidence="2" type="ORF">V6590_08230</name>
</gene>
<comment type="subcellular location">
    <subcellularLocation>
        <location evidence="1">Cytoplasm</location>
    </subcellularLocation>
</comment>
<dbReference type="Gene3D" id="1.10.10.10">
    <property type="entry name" value="Winged helix-like DNA-binding domain superfamily/Winged helix DNA-binding domain"/>
    <property type="match status" value="1"/>
</dbReference>
<dbReference type="Pfam" id="PF01475">
    <property type="entry name" value="FUR"/>
    <property type="match status" value="1"/>
</dbReference>
<protein>
    <recommendedName>
        <fullName evidence="1">Ferric uptake regulation protein</fullName>
    </recommendedName>
</protein>
<keyword evidence="1" id="KW-0678">Repressor</keyword>
<keyword evidence="1" id="KW-0238">DNA-binding</keyword>
<keyword evidence="1" id="KW-0479">Metal-binding</keyword>
<dbReference type="Proteomes" id="UP001431963">
    <property type="component" value="Unassembled WGS sequence"/>
</dbReference>
<dbReference type="InterPro" id="IPR036388">
    <property type="entry name" value="WH-like_DNA-bd_sf"/>
</dbReference>
<name>A0ABU8BTV3_9RHOB</name>
<keyword evidence="1" id="KW-0862">Zinc</keyword>
<accession>A0ABU8BTV3</accession>
<keyword evidence="3" id="KW-1185">Reference proteome</keyword>
<comment type="caution">
    <text evidence="2">The sequence shown here is derived from an EMBL/GenBank/DDBJ whole genome shotgun (WGS) entry which is preliminary data.</text>
</comment>
<dbReference type="EMBL" id="JBALHR010000004">
    <property type="protein sequence ID" value="MEH7828134.1"/>
    <property type="molecule type" value="Genomic_DNA"/>
</dbReference>
<dbReference type="InterPro" id="IPR002481">
    <property type="entry name" value="FUR"/>
</dbReference>